<organism evidence="1 2">
    <name type="scientific">Piscirickettsia salmonis</name>
    <dbReference type="NCBI Taxonomy" id="1238"/>
    <lineage>
        <taxon>Bacteria</taxon>
        <taxon>Pseudomonadati</taxon>
        <taxon>Pseudomonadota</taxon>
        <taxon>Gammaproteobacteria</taxon>
        <taxon>Thiotrichales</taxon>
        <taxon>Piscirickettsiaceae</taxon>
        <taxon>Piscirickettsia</taxon>
    </lineage>
</organism>
<evidence type="ECO:0000313" key="1">
    <source>
        <dbReference type="EMBL" id="ALB22504.1"/>
    </source>
</evidence>
<evidence type="ECO:0008006" key="3">
    <source>
        <dbReference type="Google" id="ProtNLM"/>
    </source>
</evidence>
<evidence type="ECO:0000313" key="2">
    <source>
        <dbReference type="Proteomes" id="UP000029558"/>
    </source>
</evidence>
<proteinExistence type="predicted"/>
<sequence length="37" mass="4015">MDTSLIGLFCIVDDFCQVFLPHWQASFAASHGVLSTG</sequence>
<dbReference type="Proteomes" id="UP000029558">
    <property type="component" value="Chromosome"/>
</dbReference>
<accession>A0AAC8VH71</accession>
<dbReference type="EMBL" id="CP012508">
    <property type="protein sequence ID" value="ALB22504.1"/>
    <property type="molecule type" value="Genomic_DNA"/>
</dbReference>
<protein>
    <recommendedName>
        <fullName evidence="3">Transposase</fullName>
    </recommendedName>
</protein>
<name>A0AAC8VH71_PISSA</name>
<gene>
    <name evidence="1" type="ORF">KU39_1322</name>
</gene>
<reference evidence="1 2" key="1">
    <citation type="journal article" date="2014" name="Genome Announc.">
        <title>Comparative Genome Analysis of Two Isolates of the Fish Pathogen Piscirickettsia salmonis from Different Hosts Reveals Major Differences in Virulence-Associated Secretion Systems.</title>
        <authorList>
            <person name="Bohle H."/>
            <person name="Henriquez P."/>
            <person name="Grothusen H."/>
            <person name="Navas E."/>
            <person name="Sandoval A."/>
            <person name="Bustamante F."/>
            <person name="Bustos P."/>
            <person name="Mancilla M."/>
        </authorList>
    </citation>
    <scope>NUCLEOTIDE SEQUENCE [LARGE SCALE GENOMIC DNA]</scope>
    <source>
        <strain evidence="2">B1-32597</strain>
    </source>
</reference>
<dbReference type="AlphaFoldDB" id="A0AAC8VH71"/>